<reference evidence="1 2" key="1">
    <citation type="submission" date="2019-09" db="EMBL/GenBank/DDBJ databases">
        <title>Gimesia benthica sp. nov., a novel bacterium isolated from deep-sea water of the Northwest Indian Ocean.</title>
        <authorList>
            <person name="Dai X."/>
        </authorList>
    </citation>
    <scope>NUCLEOTIDE SEQUENCE [LARGE SCALE GENOMIC DNA]</scope>
    <source>
        <strain evidence="1 2">E7</strain>
    </source>
</reference>
<gene>
    <name evidence="1" type="ORF">F1728_21000</name>
</gene>
<evidence type="ECO:0000313" key="1">
    <source>
        <dbReference type="EMBL" id="QGQ25017.1"/>
    </source>
</evidence>
<dbReference type="Pfam" id="PF02585">
    <property type="entry name" value="PIG-L"/>
    <property type="match status" value="1"/>
</dbReference>
<accession>A0A6I6AF56</accession>
<organism evidence="1 2">
    <name type="scientific">Gimesia benthica</name>
    <dbReference type="NCBI Taxonomy" id="2608982"/>
    <lineage>
        <taxon>Bacteria</taxon>
        <taxon>Pseudomonadati</taxon>
        <taxon>Planctomycetota</taxon>
        <taxon>Planctomycetia</taxon>
        <taxon>Planctomycetales</taxon>
        <taxon>Planctomycetaceae</taxon>
        <taxon>Gimesia</taxon>
    </lineage>
</organism>
<keyword evidence="2" id="KW-1185">Reference proteome</keyword>
<evidence type="ECO:0000313" key="2">
    <source>
        <dbReference type="Proteomes" id="UP000427281"/>
    </source>
</evidence>
<sequence>MRFCILNDSFEGSISDMADQKTLLAIGAHFDDCAYGVPGIMLQAVAKNYRVVQLILIGDYSNWPPTKGREAEFKEGVVRIARDYGIETRYLDFASHRYDTNQATKEKVAAAVLDIKPDIALQLWEFDHHHDHTVASQLSKIALNHGGRVLNEDRFRGPRKIYHYDNGPGHTIGFEPDTFVDVTDYWEKSQEWLGRYMALQRNVEYDPAQSNGALQGKENLARYRGQTCRVKFAEALWAPRKQPVEIL</sequence>
<dbReference type="SUPFAM" id="SSF102588">
    <property type="entry name" value="LmbE-like"/>
    <property type="match status" value="1"/>
</dbReference>
<dbReference type="EMBL" id="CP043930">
    <property type="protein sequence ID" value="QGQ25017.1"/>
    <property type="molecule type" value="Genomic_DNA"/>
</dbReference>
<dbReference type="InterPro" id="IPR024078">
    <property type="entry name" value="LmbE-like_dom_sf"/>
</dbReference>
<evidence type="ECO:0008006" key="3">
    <source>
        <dbReference type="Google" id="ProtNLM"/>
    </source>
</evidence>
<dbReference type="Gene3D" id="3.40.50.10320">
    <property type="entry name" value="LmbE-like"/>
    <property type="match status" value="1"/>
</dbReference>
<name>A0A6I6AF56_9PLAN</name>
<dbReference type="InterPro" id="IPR003737">
    <property type="entry name" value="GlcNAc_PI_deacetylase-related"/>
</dbReference>
<proteinExistence type="predicted"/>
<dbReference type="AlphaFoldDB" id="A0A6I6AF56"/>
<dbReference type="Proteomes" id="UP000427281">
    <property type="component" value="Chromosome"/>
</dbReference>
<protein>
    <recommendedName>
        <fullName evidence="3">PIG-L family deacetylase</fullName>
    </recommendedName>
</protein>
<dbReference type="KEGG" id="gim:F1728_21000"/>